<evidence type="ECO:0000313" key="4">
    <source>
        <dbReference type="Proteomes" id="UP000499080"/>
    </source>
</evidence>
<dbReference type="SMART" id="SM00969">
    <property type="entry name" value="SOCS_box"/>
    <property type="match status" value="1"/>
</dbReference>
<evidence type="ECO:0000313" key="3">
    <source>
        <dbReference type="EMBL" id="GBO03799.1"/>
    </source>
</evidence>
<dbReference type="EMBL" id="BGPR01030986">
    <property type="protein sequence ID" value="GBO03797.1"/>
    <property type="molecule type" value="Genomic_DNA"/>
</dbReference>
<organism evidence="3 4">
    <name type="scientific">Araneus ventricosus</name>
    <name type="common">Orbweaver spider</name>
    <name type="synonym">Epeira ventricosa</name>
    <dbReference type="NCBI Taxonomy" id="182803"/>
    <lineage>
        <taxon>Eukaryota</taxon>
        <taxon>Metazoa</taxon>
        <taxon>Ecdysozoa</taxon>
        <taxon>Arthropoda</taxon>
        <taxon>Chelicerata</taxon>
        <taxon>Arachnida</taxon>
        <taxon>Araneae</taxon>
        <taxon>Araneomorphae</taxon>
        <taxon>Entelegynae</taxon>
        <taxon>Araneoidea</taxon>
        <taxon>Araneidae</taxon>
        <taxon>Araneus</taxon>
    </lineage>
</organism>
<dbReference type="SUPFAM" id="SSF158235">
    <property type="entry name" value="SOCS box-like"/>
    <property type="match status" value="1"/>
</dbReference>
<accession>A0A4Y2TT35</accession>
<reference evidence="3 4" key="1">
    <citation type="journal article" date="2019" name="Sci. Rep.">
        <title>Orb-weaving spider Araneus ventricosus genome elucidates the spidroin gene catalogue.</title>
        <authorList>
            <person name="Kono N."/>
            <person name="Nakamura H."/>
            <person name="Ohtoshi R."/>
            <person name="Moran D.A.P."/>
            <person name="Shinohara A."/>
            <person name="Yoshida Y."/>
            <person name="Fujiwara M."/>
            <person name="Mori M."/>
            <person name="Tomita M."/>
            <person name="Arakawa K."/>
        </authorList>
    </citation>
    <scope>NUCLEOTIDE SEQUENCE [LARGE SCALE GENOMIC DNA]</scope>
</reference>
<dbReference type="Gene3D" id="1.10.750.20">
    <property type="entry name" value="SOCS box"/>
    <property type="match status" value="1"/>
</dbReference>
<dbReference type="InterPro" id="IPR001496">
    <property type="entry name" value="SOCS_box"/>
</dbReference>
<dbReference type="EMBL" id="BGPR01030987">
    <property type="protein sequence ID" value="GBO03799.1"/>
    <property type="molecule type" value="Genomic_DNA"/>
</dbReference>
<comment type="caution">
    <text evidence="3">The sequence shown here is derived from an EMBL/GenBank/DDBJ whole genome shotgun (WGS) entry which is preliminary data.</text>
</comment>
<feature type="non-terminal residue" evidence="3">
    <location>
        <position position="1"/>
    </location>
</feature>
<keyword evidence="4" id="KW-1185">Reference proteome</keyword>
<sequence>ELCRDPVIPSEFLRVVWNSVSDPLLSSNEIAATIEKRVGSATAADVCDFYSEAVGGLTSYVEPRPLKHYCRTIIRKELFGKRKWIPDGIEDLRVPKKMRSYLNLDE</sequence>
<dbReference type="AlphaFoldDB" id="A0A4Y2TT35"/>
<proteinExistence type="predicted"/>
<evidence type="ECO:0000313" key="2">
    <source>
        <dbReference type="EMBL" id="GBO03797.1"/>
    </source>
</evidence>
<evidence type="ECO:0000259" key="1">
    <source>
        <dbReference type="PROSITE" id="PS50225"/>
    </source>
</evidence>
<name>A0A4Y2TT35_ARAVE</name>
<protein>
    <recommendedName>
        <fullName evidence="1">SOCS box domain-containing protein</fullName>
    </recommendedName>
</protein>
<dbReference type="Proteomes" id="UP000499080">
    <property type="component" value="Unassembled WGS sequence"/>
</dbReference>
<dbReference type="PROSITE" id="PS50225">
    <property type="entry name" value="SOCS"/>
    <property type="match status" value="1"/>
</dbReference>
<dbReference type="InterPro" id="IPR036036">
    <property type="entry name" value="SOCS_box-like_dom_sf"/>
</dbReference>
<dbReference type="Pfam" id="PF07525">
    <property type="entry name" value="SOCS_box"/>
    <property type="match status" value="1"/>
</dbReference>
<feature type="domain" description="SOCS box" evidence="1">
    <location>
        <begin position="57"/>
        <end position="106"/>
    </location>
</feature>
<dbReference type="OrthoDB" id="6419934at2759"/>
<gene>
    <name evidence="3" type="ORF">AVEN_138687_1</name>
    <name evidence="2" type="ORF">AVEN_74747_1</name>
</gene>
<dbReference type="GO" id="GO:0035556">
    <property type="term" value="P:intracellular signal transduction"/>
    <property type="evidence" value="ECO:0007669"/>
    <property type="project" value="InterPro"/>
</dbReference>